<dbReference type="eggNOG" id="COG4585">
    <property type="taxonomic scope" value="Bacteria"/>
</dbReference>
<dbReference type="RefSeq" id="WP_005024521.1">
    <property type="nucleotide sequence ID" value="NZ_KE150239.1"/>
</dbReference>
<name>E5Y2D8_BILW3</name>
<dbReference type="GO" id="GO:0000155">
    <property type="term" value="F:phosphorelay sensor kinase activity"/>
    <property type="evidence" value="ECO:0007669"/>
    <property type="project" value="InterPro"/>
</dbReference>
<dbReference type="InterPro" id="IPR036890">
    <property type="entry name" value="HATPase_C_sf"/>
</dbReference>
<dbReference type="OrthoDB" id="6231at2"/>
<dbReference type="Pfam" id="PF07730">
    <property type="entry name" value="HisKA_3"/>
    <property type="match status" value="1"/>
</dbReference>
<dbReference type="Pfam" id="PF02518">
    <property type="entry name" value="HATPase_c"/>
    <property type="match status" value="1"/>
</dbReference>
<keyword evidence="1" id="KW-0808">Transferase</keyword>
<evidence type="ECO:0000256" key="5">
    <source>
        <dbReference type="SAM" id="Phobius"/>
    </source>
</evidence>
<dbReference type="AlphaFoldDB" id="E5Y2D8"/>
<dbReference type="GeneID" id="78086869"/>
<evidence type="ECO:0000256" key="2">
    <source>
        <dbReference type="ARBA" id="ARBA00022777"/>
    </source>
</evidence>
<evidence type="ECO:0000313" key="7">
    <source>
        <dbReference type="EMBL" id="EFV45862.1"/>
    </source>
</evidence>
<dbReference type="GO" id="GO:0046983">
    <property type="term" value="F:protein dimerization activity"/>
    <property type="evidence" value="ECO:0007669"/>
    <property type="project" value="InterPro"/>
</dbReference>
<keyword evidence="4" id="KW-0175">Coiled coil</keyword>
<accession>E5Y2D8</accession>
<protein>
    <recommendedName>
        <fullName evidence="6">Histidine kinase/HSP90-like ATPase domain-containing protein</fullName>
    </recommendedName>
</protein>
<dbReference type="Gene3D" id="3.30.565.10">
    <property type="entry name" value="Histidine kinase-like ATPase, C-terminal domain"/>
    <property type="match status" value="1"/>
</dbReference>
<keyword evidence="5" id="KW-1133">Transmembrane helix</keyword>
<dbReference type="InterPro" id="IPR003594">
    <property type="entry name" value="HATPase_dom"/>
</dbReference>
<dbReference type="STRING" id="563192.HMPREF0179_00349"/>
<dbReference type="HOGENOM" id="CLU_439203_0_0_7"/>
<keyword evidence="2" id="KW-0418">Kinase</keyword>
<feature type="transmembrane region" description="Helical" evidence="5">
    <location>
        <begin position="299"/>
        <end position="321"/>
    </location>
</feature>
<dbReference type="PANTHER" id="PTHR24421:SF58">
    <property type="entry name" value="SIGNAL TRANSDUCTION HISTIDINE-PROTEIN KINASE_PHOSPHATASE UHPB"/>
    <property type="match status" value="1"/>
</dbReference>
<dbReference type="SUPFAM" id="SSF55874">
    <property type="entry name" value="ATPase domain of HSP90 chaperone/DNA topoisomerase II/histidine kinase"/>
    <property type="match status" value="1"/>
</dbReference>
<keyword evidence="5" id="KW-0472">Membrane</keyword>
<feature type="coiled-coil region" evidence="4">
    <location>
        <begin position="372"/>
        <end position="403"/>
    </location>
</feature>
<evidence type="ECO:0000259" key="6">
    <source>
        <dbReference type="SMART" id="SM00387"/>
    </source>
</evidence>
<dbReference type="GO" id="GO:0016020">
    <property type="term" value="C:membrane"/>
    <property type="evidence" value="ECO:0007669"/>
    <property type="project" value="InterPro"/>
</dbReference>
<dbReference type="SMART" id="SM00387">
    <property type="entry name" value="HATPase_c"/>
    <property type="match status" value="1"/>
</dbReference>
<dbReference type="PANTHER" id="PTHR24421">
    <property type="entry name" value="NITRATE/NITRITE SENSOR PROTEIN NARX-RELATED"/>
    <property type="match status" value="1"/>
</dbReference>
<evidence type="ECO:0000256" key="3">
    <source>
        <dbReference type="ARBA" id="ARBA00023012"/>
    </source>
</evidence>
<feature type="domain" description="Histidine kinase/HSP90-like ATPase" evidence="6">
    <location>
        <begin position="521"/>
        <end position="619"/>
    </location>
</feature>
<dbReference type="EMBL" id="ADCP02000002">
    <property type="protein sequence ID" value="EFV45862.1"/>
    <property type="molecule type" value="Genomic_DNA"/>
</dbReference>
<evidence type="ECO:0000256" key="1">
    <source>
        <dbReference type="ARBA" id="ARBA00022679"/>
    </source>
</evidence>
<gene>
    <name evidence="7" type="ORF">HMPREF0179_00349</name>
</gene>
<evidence type="ECO:0000313" key="8">
    <source>
        <dbReference type="Proteomes" id="UP000006034"/>
    </source>
</evidence>
<dbReference type="Gene3D" id="1.20.5.1930">
    <property type="match status" value="1"/>
</dbReference>
<reference evidence="7 8" key="1">
    <citation type="submission" date="2010-10" db="EMBL/GenBank/DDBJ databases">
        <authorList>
            <consortium name="The Broad Institute Genome Sequencing Platform"/>
            <person name="Ward D."/>
            <person name="Earl A."/>
            <person name="Feldgarden M."/>
            <person name="Young S.K."/>
            <person name="Gargeya S."/>
            <person name="Zeng Q."/>
            <person name="Alvarado L."/>
            <person name="Berlin A."/>
            <person name="Bochicchio J."/>
            <person name="Chapman S.B."/>
            <person name="Chen Z."/>
            <person name="Freedman E."/>
            <person name="Gellesch M."/>
            <person name="Goldberg J."/>
            <person name="Griggs A."/>
            <person name="Gujja S."/>
            <person name="Heilman E."/>
            <person name="Heiman D."/>
            <person name="Howarth C."/>
            <person name="Mehta T."/>
            <person name="Neiman D."/>
            <person name="Pearson M."/>
            <person name="Roberts A."/>
            <person name="Saif S."/>
            <person name="Shea T."/>
            <person name="Shenoy N."/>
            <person name="Sisk P."/>
            <person name="Stolte C."/>
            <person name="Sykes S."/>
            <person name="White J."/>
            <person name="Yandava C."/>
            <person name="Allen-Vercoe E."/>
            <person name="Sibley C."/>
            <person name="Ambrose C.E."/>
            <person name="Strauss J."/>
            <person name="Daigneault M."/>
            <person name="Haas B."/>
            <person name="Nusbaum C."/>
            <person name="Birren B."/>
        </authorList>
    </citation>
    <scope>NUCLEOTIDE SEQUENCE [LARGE SCALE GENOMIC DNA]</scope>
    <source>
        <strain evidence="7 8">3_1_6</strain>
    </source>
</reference>
<keyword evidence="5" id="KW-0812">Transmembrane</keyword>
<sequence length="622" mass="69168">MSIMDKSIASRIALLLGLFCLVLCAFLISLLQLLKMLSEEADETVNVALPNMAIASYISKESEWAKGILHDSILCRDRFVHLGVVQEIEARRFPENVLESLEALAVDPGVKEKIKNNLHELNGILAGTNQAVAQRIDNLRNTERLVKRIRTLNADLPQLERELYASGMKPGDPGFNVWKTAYSDVLTAMLLLSMHHDRPYSLRLKSEIRTDVKRLLRSAEASPFSGRLKKLSSDAATMALAEDGLLALYEEYTALESTLDALKITHQYTSNSLIESANAVSQQSWTSIQASKKTLAERYAVIVATVGVTFFLAVFLALFIYRSIVRNVVDPIKRLNNCMLDRVNRIPTPFPESVRYELAEMTSSVRYFTSEIEKHEQELLHSHENLEKQVAERTCELKALSEKLLMAQESERFKLASELHDNIGATLGAIKFGMERSLRSIRSLPEHELQPDICDTLSTSVSLVKKLATHLRRIQNELRPPQLELGLEATIADFCEEYERVFAHMPIELSIALDEEKLPPNLPIVIFRIIQEALSNIVKHSGATRASVSLGMDGDALRLVISDDGKGFSVAEKLADVSVKSGLGLKSLRERAQLSSGVLTIGSELGRGTIIAVVWDAAALRG</sequence>
<dbReference type="InterPro" id="IPR050482">
    <property type="entry name" value="Sensor_HK_TwoCompSys"/>
</dbReference>
<dbReference type="CDD" id="cd16917">
    <property type="entry name" value="HATPase_UhpB-NarQ-NarX-like"/>
    <property type="match status" value="1"/>
</dbReference>
<dbReference type="Proteomes" id="UP000006034">
    <property type="component" value="Unassembled WGS sequence"/>
</dbReference>
<keyword evidence="3" id="KW-0902">Two-component regulatory system</keyword>
<reference evidence="7 8" key="2">
    <citation type="submission" date="2013-04" db="EMBL/GenBank/DDBJ databases">
        <title>The Genome Sequence of Bilophila wadsworthia 3_1_6.</title>
        <authorList>
            <consortium name="The Broad Institute Genomics Platform"/>
            <person name="Earl A."/>
            <person name="Ward D."/>
            <person name="Feldgarden M."/>
            <person name="Gevers D."/>
            <person name="Sibley C."/>
            <person name="Strauss J."/>
            <person name="Allen-Vercoe E."/>
            <person name="Walker B."/>
            <person name="Young S."/>
            <person name="Zeng Q."/>
            <person name="Gargeya S."/>
            <person name="Fitzgerald M."/>
            <person name="Haas B."/>
            <person name="Abouelleil A."/>
            <person name="Allen A.W."/>
            <person name="Alvarado L."/>
            <person name="Arachchi H.M."/>
            <person name="Berlin A.M."/>
            <person name="Chapman S.B."/>
            <person name="Gainer-Dewar J."/>
            <person name="Goldberg J."/>
            <person name="Griggs A."/>
            <person name="Gujja S."/>
            <person name="Hansen M."/>
            <person name="Howarth C."/>
            <person name="Imamovic A."/>
            <person name="Ireland A."/>
            <person name="Larimer J."/>
            <person name="McCowan C."/>
            <person name="Murphy C."/>
            <person name="Pearson M."/>
            <person name="Poon T.W."/>
            <person name="Priest M."/>
            <person name="Roberts A."/>
            <person name="Saif S."/>
            <person name="Shea T."/>
            <person name="Sisk P."/>
            <person name="Sykes S."/>
            <person name="Wortman J."/>
            <person name="Nusbaum C."/>
            <person name="Birren B."/>
        </authorList>
    </citation>
    <scope>NUCLEOTIDE SEQUENCE [LARGE SCALE GENOMIC DNA]</scope>
    <source>
        <strain evidence="7 8">3_1_6</strain>
    </source>
</reference>
<dbReference type="InterPro" id="IPR011712">
    <property type="entry name" value="Sig_transdc_His_kin_sub3_dim/P"/>
</dbReference>
<comment type="caution">
    <text evidence="7">The sequence shown here is derived from an EMBL/GenBank/DDBJ whole genome shotgun (WGS) entry which is preliminary data.</text>
</comment>
<organism evidence="7 8">
    <name type="scientific">Bilophila wadsworthia (strain 3_1_6)</name>
    <dbReference type="NCBI Taxonomy" id="563192"/>
    <lineage>
        <taxon>Bacteria</taxon>
        <taxon>Pseudomonadati</taxon>
        <taxon>Thermodesulfobacteriota</taxon>
        <taxon>Desulfovibrionia</taxon>
        <taxon>Desulfovibrionales</taxon>
        <taxon>Desulfovibrionaceae</taxon>
        <taxon>Bilophila</taxon>
    </lineage>
</organism>
<feature type="transmembrane region" description="Helical" evidence="5">
    <location>
        <begin position="12"/>
        <end position="34"/>
    </location>
</feature>
<evidence type="ECO:0000256" key="4">
    <source>
        <dbReference type="SAM" id="Coils"/>
    </source>
</evidence>
<keyword evidence="8" id="KW-1185">Reference proteome</keyword>
<proteinExistence type="predicted"/>